<keyword evidence="1" id="KW-0732">Signal</keyword>
<dbReference type="GeneID" id="54349705"/>
<feature type="signal peptide" evidence="1">
    <location>
        <begin position="1"/>
        <end position="20"/>
    </location>
</feature>
<dbReference type="OrthoDB" id="5086500at2759"/>
<name>A0A6A5RY27_9PLEO</name>
<protein>
    <submittedName>
        <fullName evidence="2">Uncharacterized protein</fullName>
    </submittedName>
</protein>
<sequence length="223" mass="24045">MKASWTAVGAFLSLIHQSAANLDVITLPANGDTWIQEAEATLILGDTPKDITGDAALWSAIMMDQQDFLQGVTQNSPGSAWCQDLGSNWCNFAYMLQGTKITNGTPVKASAGDRVRTHYKLNSTTNLWDQNVYINDSLVSQISTSEGQHGKIFYVSVECSTRPCATVPAHSWENISVTLNQADQSFQNSGAWEYGATGGAMSTADSGKTWTFAKLNVPALTPQ</sequence>
<feature type="chain" id="PRO_5025356872" evidence="1">
    <location>
        <begin position="21"/>
        <end position="223"/>
    </location>
</feature>
<gene>
    <name evidence="2" type="ORF">M421DRAFT_419196</name>
</gene>
<reference evidence="2" key="1">
    <citation type="journal article" date="2020" name="Stud. Mycol.">
        <title>101 Dothideomycetes genomes: a test case for predicting lifestyles and emergence of pathogens.</title>
        <authorList>
            <person name="Haridas S."/>
            <person name="Albert R."/>
            <person name="Binder M."/>
            <person name="Bloem J."/>
            <person name="Labutti K."/>
            <person name="Salamov A."/>
            <person name="Andreopoulos B."/>
            <person name="Baker S."/>
            <person name="Barry K."/>
            <person name="Bills G."/>
            <person name="Bluhm B."/>
            <person name="Cannon C."/>
            <person name="Castanera R."/>
            <person name="Culley D."/>
            <person name="Daum C."/>
            <person name="Ezra D."/>
            <person name="Gonzalez J."/>
            <person name="Henrissat B."/>
            <person name="Kuo A."/>
            <person name="Liang C."/>
            <person name="Lipzen A."/>
            <person name="Lutzoni F."/>
            <person name="Magnuson J."/>
            <person name="Mondo S."/>
            <person name="Nolan M."/>
            <person name="Ohm R."/>
            <person name="Pangilinan J."/>
            <person name="Park H.-J."/>
            <person name="Ramirez L."/>
            <person name="Alfaro M."/>
            <person name="Sun H."/>
            <person name="Tritt A."/>
            <person name="Yoshinaga Y."/>
            <person name="Zwiers L.-H."/>
            <person name="Turgeon B."/>
            <person name="Goodwin S."/>
            <person name="Spatafora J."/>
            <person name="Crous P."/>
            <person name="Grigoriev I."/>
        </authorList>
    </citation>
    <scope>NUCLEOTIDE SEQUENCE</scope>
    <source>
        <strain evidence="2">CBS 183.55</strain>
    </source>
</reference>
<evidence type="ECO:0000313" key="2">
    <source>
        <dbReference type="EMBL" id="KAF1930157.1"/>
    </source>
</evidence>
<accession>A0A6A5RY27</accession>
<keyword evidence="3" id="KW-1185">Reference proteome</keyword>
<evidence type="ECO:0000313" key="3">
    <source>
        <dbReference type="Proteomes" id="UP000800082"/>
    </source>
</evidence>
<dbReference type="RefSeq" id="XP_033450405.1">
    <property type="nucleotide sequence ID" value="XM_033592037.1"/>
</dbReference>
<proteinExistence type="predicted"/>
<evidence type="ECO:0000256" key="1">
    <source>
        <dbReference type="SAM" id="SignalP"/>
    </source>
</evidence>
<dbReference type="EMBL" id="ML978964">
    <property type="protein sequence ID" value="KAF1930157.1"/>
    <property type="molecule type" value="Genomic_DNA"/>
</dbReference>
<dbReference type="AlphaFoldDB" id="A0A6A5RY27"/>
<dbReference type="Proteomes" id="UP000800082">
    <property type="component" value="Unassembled WGS sequence"/>
</dbReference>
<organism evidence="2 3">
    <name type="scientific">Didymella exigua CBS 183.55</name>
    <dbReference type="NCBI Taxonomy" id="1150837"/>
    <lineage>
        <taxon>Eukaryota</taxon>
        <taxon>Fungi</taxon>
        <taxon>Dikarya</taxon>
        <taxon>Ascomycota</taxon>
        <taxon>Pezizomycotina</taxon>
        <taxon>Dothideomycetes</taxon>
        <taxon>Pleosporomycetidae</taxon>
        <taxon>Pleosporales</taxon>
        <taxon>Pleosporineae</taxon>
        <taxon>Didymellaceae</taxon>
        <taxon>Didymella</taxon>
    </lineage>
</organism>